<dbReference type="EMBL" id="JAAGMD010000789">
    <property type="protein sequence ID" value="NEA89846.1"/>
    <property type="molecule type" value="Genomic_DNA"/>
</dbReference>
<accession>A0A6G3R2B8</accession>
<dbReference type="Gene3D" id="3.40.50.1820">
    <property type="entry name" value="alpha/beta hydrolase"/>
    <property type="match status" value="1"/>
</dbReference>
<dbReference type="RefSeq" id="WP_164336667.1">
    <property type="nucleotide sequence ID" value="NZ_JAAGMD010000789.1"/>
</dbReference>
<dbReference type="SUPFAM" id="SSF53474">
    <property type="entry name" value="alpha/beta-Hydrolases"/>
    <property type="match status" value="1"/>
</dbReference>
<evidence type="ECO:0000259" key="1">
    <source>
        <dbReference type="Pfam" id="PF12697"/>
    </source>
</evidence>
<dbReference type="Pfam" id="PF12697">
    <property type="entry name" value="Abhydrolase_6"/>
    <property type="match status" value="1"/>
</dbReference>
<dbReference type="AlphaFoldDB" id="A0A6G3R2B8"/>
<dbReference type="PANTHER" id="PTHR43798:SF33">
    <property type="entry name" value="HYDROLASE, PUTATIVE (AFU_ORTHOLOGUE AFUA_2G14860)-RELATED"/>
    <property type="match status" value="1"/>
</dbReference>
<reference evidence="2" key="1">
    <citation type="submission" date="2020-01" db="EMBL/GenBank/DDBJ databases">
        <title>Insect and environment-associated Actinomycetes.</title>
        <authorList>
            <person name="Currrie C."/>
            <person name="Chevrette M."/>
            <person name="Carlson C."/>
            <person name="Stubbendieck R."/>
            <person name="Wendt-Pienkowski E."/>
        </authorList>
    </citation>
    <scope>NUCLEOTIDE SEQUENCE</scope>
    <source>
        <strain evidence="2">SID14436</strain>
    </source>
</reference>
<feature type="domain" description="AB hydrolase-1" evidence="1">
    <location>
        <begin position="27"/>
        <end position="258"/>
    </location>
</feature>
<dbReference type="GO" id="GO:0016787">
    <property type="term" value="F:hydrolase activity"/>
    <property type="evidence" value="ECO:0007669"/>
    <property type="project" value="UniProtKB-KW"/>
</dbReference>
<gene>
    <name evidence="2" type="ORF">G3I53_28340</name>
</gene>
<dbReference type="InterPro" id="IPR000073">
    <property type="entry name" value="AB_hydrolase_1"/>
</dbReference>
<protein>
    <submittedName>
        <fullName evidence="2">Alpha/beta hydrolase</fullName>
    </submittedName>
</protein>
<sequence length="263" mass="28804">MTLGQYELIGRLGARVHGARHGNEPPVVLLHGLTYDHRQWDTLIEELTAREPGQLIIVFDLPGHGRSPDAESCRPADIALSLHRSLDAFGAAAPVVVGHSFGAVVATAYAAVHPAAGVVNIDQPLLAGTFAKRLRELEPLLRSSRWRDVWDEQLAAMGIDALPPRARELVRTATAPRQELLLAYWQELLEESSEELARRRTWQLRAIRHAGVDYTHVTGGEVPQLYAQWLTALLPTARLVTFPGSGHFPHLVHPAAIAGLLTG</sequence>
<keyword evidence="2" id="KW-0378">Hydrolase</keyword>
<proteinExistence type="predicted"/>
<dbReference type="PANTHER" id="PTHR43798">
    <property type="entry name" value="MONOACYLGLYCEROL LIPASE"/>
    <property type="match status" value="1"/>
</dbReference>
<dbReference type="InterPro" id="IPR050266">
    <property type="entry name" value="AB_hydrolase_sf"/>
</dbReference>
<name>A0A6G3R2B8_9ACTN</name>
<evidence type="ECO:0000313" key="2">
    <source>
        <dbReference type="EMBL" id="NEA89846.1"/>
    </source>
</evidence>
<dbReference type="GO" id="GO:0016020">
    <property type="term" value="C:membrane"/>
    <property type="evidence" value="ECO:0007669"/>
    <property type="project" value="TreeGrafter"/>
</dbReference>
<dbReference type="InterPro" id="IPR029058">
    <property type="entry name" value="AB_hydrolase_fold"/>
</dbReference>
<organism evidence="2">
    <name type="scientific">Streptomyces sp. SID14436</name>
    <dbReference type="NCBI Taxonomy" id="2706070"/>
    <lineage>
        <taxon>Bacteria</taxon>
        <taxon>Bacillati</taxon>
        <taxon>Actinomycetota</taxon>
        <taxon>Actinomycetes</taxon>
        <taxon>Kitasatosporales</taxon>
        <taxon>Streptomycetaceae</taxon>
        <taxon>Streptomyces</taxon>
    </lineage>
</organism>
<comment type="caution">
    <text evidence="2">The sequence shown here is derived from an EMBL/GenBank/DDBJ whole genome shotgun (WGS) entry which is preliminary data.</text>
</comment>